<sequence>MEPPSAELIQALQTLKIANDRELQKCRTRVRRLSQGLPAFDSVWIDALVHVGVMTQFQARYFEQKRWHELQLTESLVLRDQVHFDPVMPVFLAVDVESNTRCMVTRCGVDRADFEAVSVRLRTLRQVRSDVPSTGTFLLDPDKRFVAQSRPAIEGESLERLLIRRGRFPEAVVRSIAVGVCDYFEQNGETHLHGDLRLSNLWLTASGRLELLNAGLFNLVSPSPTIHTKIPIDAYNGIAPERLEAGKGVSVSTEMYAFGCLLWQLLAGRPPHALADPLAKLAAHRQKAIRDIRELAPDVSDEFAEFIAKLTQRQPLKRPKRWADASSMISGTTKTPQARLKSFLHSFESAAPRSLGQSREKSPVPYAKISLTLGLTIIASILFWNRDQFNLPALSQVGATTQPIAPEDFKPLVPLQTPTLEKSEEIKTAEISLTQKALPALPVPDQEGVVLLDHPGPFRTTSLHVDDVLIIRGQAGIRPTIRVEDNSAILEAKTVSIENVQLEFIRSDQQQGASHSVLQVVADEFRFSQSLIAGSEEASNQSLLSWRANGADTMASGRLLVSNIIVKSRRPLIESTTPLTTALFDNVLQRLNGPLLFLHGGVHAGLRVPVVLNHCSMVEPGPVVTVDRLGETASSGLLSLQGKESLLKTSGNVPLIGFHGGKLSETWSDHVEVAAQGLIVPQAGKLFGHRTGPQESWSELASQFVRVDGLLSGEFHFTEPVTESEELLPVPQAVINHLPVRLSSENPGFNFERFEASLN</sequence>
<dbReference type="Proteomes" id="UP000315724">
    <property type="component" value="Chromosome"/>
</dbReference>
<dbReference type="GO" id="GO:0005737">
    <property type="term" value="C:cytoplasm"/>
    <property type="evidence" value="ECO:0007669"/>
    <property type="project" value="TreeGrafter"/>
</dbReference>
<dbReference type="RefSeq" id="WP_197442105.1">
    <property type="nucleotide sequence ID" value="NZ_CP036267.1"/>
</dbReference>
<accession>A0A517QKQ4</accession>
<dbReference type="PANTHER" id="PTHR24361">
    <property type="entry name" value="MITOGEN-ACTIVATED KINASE KINASE KINASE"/>
    <property type="match status" value="1"/>
</dbReference>
<dbReference type="InterPro" id="IPR000719">
    <property type="entry name" value="Prot_kinase_dom"/>
</dbReference>
<name>A0A517QKQ4_9PLAN</name>
<dbReference type="EC" id="2.7.11.1" evidence="2"/>
<dbReference type="GO" id="GO:0004674">
    <property type="term" value="F:protein serine/threonine kinase activity"/>
    <property type="evidence" value="ECO:0007669"/>
    <property type="project" value="UniProtKB-EC"/>
</dbReference>
<evidence type="ECO:0000313" key="3">
    <source>
        <dbReference type="Proteomes" id="UP000315724"/>
    </source>
</evidence>
<gene>
    <name evidence="2" type="primary">pknD_2</name>
    <name evidence="2" type="ORF">Mal48_13590</name>
</gene>
<dbReference type="GO" id="GO:0005524">
    <property type="term" value="F:ATP binding"/>
    <property type="evidence" value="ECO:0007669"/>
    <property type="project" value="InterPro"/>
</dbReference>
<reference evidence="2 3" key="1">
    <citation type="submission" date="2019-02" db="EMBL/GenBank/DDBJ databases">
        <title>Deep-cultivation of Planctomycetes and their phenomic and genomic characterization uncovers novel biology.</title>
        <authorList>
            <person name="Wiegand S."/>
            <person name="Jogler M."/>
            <person name="Boedeker C."/>
            <person name="Pinto D."/>
            <person name="Vollmers J."/>
            <person name="Rivas-Marin E."/>
            <person name="Kohn T."/>
            <person name="Peeters S.H."/>
            <person name="Heuer A."/>
            <person name="Rast P."/>
            <person name="Oberbeckmann S."/>
            <person name="Bunk B."/>
            <person name="Jeske O."/>
            <person name="Meyerdierks A."/>
            <person name="Storesund J.E."/>
            <person name="Kallscheuer N."/>
            <person name="Luecker S."/>
            <person name="Lage O.M."/>
            <person name="Pohl T."/>
            <person name="Merkel B.J."/>
            <person name="Hornburger P."/>
            <person name="Mueller R.-W."/>
            <person name="Bruemmer F."/>
            <person name="Labrenz M."/>
            <person name="Spormann A.M."/>
            <person name="Op den Camp H."/>
            <person name="Overmann J."/>
            <person name="Amann R."/>
            <person name="Jetten M.S.M."/>
            <person name="Mascher T."/>
            <person name="Medema M.H."/>
            <person name="Devos D.P."/>
            <person name="Kaster A.-K."/>
            <person name="Ovreas L."/>
            <person name="Rohde M."/>
            <person name="Galperin M.Y."/>
            <person name="Jogler C."/>
        </authorList>
    </citation>
    <scope>NUCLEOTIDE SEQUENCE [LARGE SCALE GENOMIC DNA]</scope>
    <source>
        <strain evidence="2 3">Mal48</strain>
    </source>
</reference>
<dbReference type="AlphaFoldDB" id="A0A517QKQ4"/>
<keyword evidence="3" id="KW-1185">Reference proteome</keyword>
<evidence type="ECO:0000259" key="1">
    <source>
        <dbReference type="PROSITE" id="PS50011"/>
    </source>
</evidence>
<feature type="domain" description="Protein kinase" evidence="1">
    <location>
        <begin position="1"/>
        <end position="344"/>
    </location>
</feature>
<dbReference type="Gene3D" id="1.10.510.10">
    <property type="entry name" value="Transferase(Phosphotransferase) domain 1"/>
    <property type="match status" value="1"/>
</dbReference>
<dbReference type="EMBL" id="CP036267">
    <property type="protein sequence ID" value="QDT32117.1"/>
    <property type="molecule type" value="Genomic_DNA"/>
</dbReference>
<dbReference type="SMART" id="SM00220">
    <property type="entry name" value="S_TKc"/>
    <property type="match status" value="1"/>
</dbReference>
<dbReference type="KEGG" id="tpol:Mal48_13590"/>
<dbReference type="InterPro" id="IPR011009">
    <property type="entry name" value="Kinase-like_dom_sf"/>
</dbReference>
<dbReference type="PROSITE" id="PS50011">
    <property type="entry name" value="PROTEIN_KINASE_DOM"/>
    <property type="match status" value="1"/>
</dbReference>
<keyword evidence="2" id="KW-0418">Kinase</keyword>
<dbReference type="InterPro" id="IPR053235">
    <property type="entry name" value="Ser_Thr_kinase"/>
</dbReference>
<dbReference type="SUPFAM" id="SSF56112">
    <property type="entry name" value="Protein kinase-like (PK-like)"/>
    <property type="match status" value="1"/>
</dbReference>
<protein>
    <submittedName>
        <fullName evidence="2">Serine/threonine-protein kinase PknD</fullName>
        <ecNumber evidence="2">2.7.11.1</ecNumber>
    </submittedName>
</protein>
<dbReference type="Pfam" id="PF00069">
    <property type="entry name" value="Pkinase"/>
    <property type="match status" value="1"/>
</dbReference>
<proteinExistence type="predicted"/>
<keyword evidence="2" id="KW-0808">Transferase</keyword>
<evidence type="ECO:0000313" key="2">
    <source>
        <dbReference type="EMBL" id="QDT32117.1"/>
    </source>
</evidence>
<organism evidence="2 3">
    <name type="scientific">Thalassoglobus polymorphus</name>
    <dbReference type="NCBI Taxonomy" id="2527994"/>
    <lineage>
        <taxon>Bacteria</taxon>
        <taxon>Pseudomonadati</taxon>
        <taxon>Planctomycetota</taxon>
        <taxon>Planctomycetia</taxon>
        <taxon>Planctomycetales</taxon>
        <taxon>Planctomycetaceae</taxon>
        <taxon>Thalassoglobus</taxon>
    </lineage>
</organism>